<keyword evidence="4" id="KW-0410">Iron transport</keyword>
<feature type="domain" description="TonB-dependent receptor-like beta-barrel" evidence="15">
    <location>
        <begin position="383"/>
        <end position="882"/>
    </location>
</feature>
<evidence type="ECO:0000256" key="1">
    <source>
        <dbReference type="ARBA" id="ARBA00004571"/>
    </source>
</evidence>
<dbReference type="PATRIC" id="fig|314722.6.peg.1976"/>
<keyword evidence="14" id="KW-0732">Signal</keyword>
<evidence type="ECO:0000256" key="11">
    <source>
        <dbReference type="PROSITE-ProRule" id="PRU01360"/>
    </source>
</evidence>
<comment type="similarity">
    <text evidence="11 12">Belongs to the TonB-dependent receptor family.</text>
</comment>
<evidence type="ECO:0000256" key="9">
    <source>
        <dbReference type="ARBA" id="ARBA00023136"/>
    </source>
</evidence>
<dbReference type="InterPro" id="IPR036942">
    <property type="entry name" value="Beta-barrel_TonB_sf"/>
</dbReference>
<evidence type="ECO:0000256" key="10">
    <source>
        <dbReference type="ARBA" id="ARBA00023237"/>
    </source>
</evidence>
<evidence type="ECO:0000256" key="7">
    <source>
        <dbReference type="ARBA" id="ARBA00023065"/>
    </source>
</evidence>
<keyword evidence="9 11" id="KW-0472">Membrane</keyword>
<dbReference type="EMBL" id="CP011144">
    <property type="protein sequence ID" value="AKC86907.1"/>
    <property type="molecule type" value="Genomic_DNA"/>
</dbReference>
<feature type="signal peptide" evidence="14">
    <location>
        <begin position="1"/>
        <end position="29"/>
    </location>
</feature>
<feature type="compositionally biased region" description="Low complexity" evidence="13">
    <location>
        <begin position="32"/>
        <end position="47"/>
    </location>
</feature>
<evidence type="ECO:0000259" key="16">
    <source>
        <dbReference type="Pfam" id="PF07715"/>
    </source>
</evidence>
<evidence type="ECO:0000256" key="4">
    <source>
        <dbReference type="ARBA" id="ARBA00022496"/>
    </source>
</evidence>
<keyword evidence="6" id="KW-0408">Iron</keyword>
<dbReference type="InterPro" id="IPR039426">
    <property type="entry name" value="TonB-dep_rcpt-like"/>
</dbReference>
<dbReference type="KEGG" id="psuw:WQ53_09220"/>
<evidence type="ECO:0000256" key="14">
    <source>
        <dbReference type="SAM" id="SignalP"/>
    </source>
</evidence>
<dbReference type="OrthoDB" id="127311at2"/>
<keyword evidence="8 12" id="KW-0798">TonB box</keyword>
<dbReference type="AlphaFoldDB" id="A0A0E3Z169"/>
<dbReference type="Pfam" id="PF07715">
    <property type="entry name" value="Plug"/>
    <property type="match status" value="1"/>
</dbReference>
<dbReference type="PROSITE" id="PS52016">
    <property type="entry name" value="TONB_DEPENDENT_REC_3"/>
    <property type="match status" value="1"/>
</dbReference>
<dbReference type="Gene3D" id="2.40.170.20">
    <property type="entry name" value="TonB-dependent receptor, beta-barrel domain"/>
    <property type="match status" value="2"/>
</dbReference>
<feature type="region of interest" description="Disordered" evidence="13">
    <location>
        <begin position="32"/>
        <end position="59"/>
    </location>
</feature>
<keyword evidence="3 11" id="KW-1134">Transmembrane beta strand</keyword>
<keyword evidence="2 11" id="KW-0813">Transport</keyword>
<dbReference type="SUPFAM" id="SSF56935">
    <property type="entry name" value="Porins"/>
    <property type="match status" value="1"/>
</dbReference>
<dbReference type="PANTHER" id="PTHR32552:SF81">
    <property type="entry name" value="TONB-DEPENDENT OUTER MEMBRANE RECEPTOR"/>
    <property type="match status" value="1"/>
</dbReference>
<evidence type="ECO:0000256" key="6">
    <source>
        <dbReference type="ARBA" id="ARBA00023004"/>
    </source>
</evidence>
<keyword evidence="18" id="KW-1185">Reference proteome</keyword>
<evidence type="ECO:0000313" key="17">
    <source>
        <dbReference type="EMBL" id="AKC86907.1"/>
    </source>
</evidence>
<name>A0A0E3Z169_9GAMM</name>
<keyword evidence="17" id="KW-0675">Receptor</keyword>
<evidence type="ECO:0000256" key="5">
    <source>
        <dbReference type="ARBA" id="ARBA00022692"/>
    </source>
</evidence>
<gene>
    <name evidence="17" type="ORF">WQ53_09220</name>
</gene>
<sequence>MKHVQALPKKRLLASALLLALAPATYAVAQDQPAPTADASPATPDGAQGASGETQPTTLDQIIVTATKRETNLMETPISITVFGQEELDRQGITNVKDIFTLVPNMDIAFDSSQAAPVISMRGVRSTNITELGDPAVGLHLDGIYSPRPQGAMALMFDVERVEAQRGPQGTLFGRNSTVGNVNIISRRPDASAFEASVGMEVGRWNHQQMRGMVNIPVSDTFALRGSFITEQRDSYLNGYYDPNQWDTRYLPESVRNAPAYSGTPEERNLVQRQRWWAGGQDGLQDVVKAHPGSFYNNADQYAFRIAGLWEPSADFSWMLSYEKFQDSSAGSADTIDCSKANKRVFLQDGEPAPLQGCENAYGPGADSYTVLVSVPGMLDLSIDTVRSNMRWDFSDYLALVYNAGWAKQVRSQMSDMDRGVTDWDMSIFFRKADFRSQSHELQLQSTGDNRLQWITGVFYFEENNDMQGGWMNSMASASYWNQPDRTLSSQAIFAQGTYEMTEGLHLTLGYRHTRDAKEDVGGRNMDCNDSNPNLLDPDLHGGRCYPAWDRDAFVQLPGDYFWNPAIFTPVTNNDIKGEWSYNLWRAGLDYELTDRSMVFGYVANGIKAGGIGDVVVQYEQDPLTTEYPLDADGNRIIRQLHENTYDPEEVTTFELGIKSTLLDNRLRLMATVFYSDYRDMQIATARPLFVTYSFARDDNGVETDEVEANEFTVFQTDNIGKAKIKGLEVEFDWAVSQGGRLSGYFTYLDTEIVSDFIQQWGFGATDLFEIDHGASVDPENEQIRANLKGNELPSSPKFTASVSYSHAFDLNSGATILPWITANYRSSSYFTIFNTDKHEDLFATATPDAFSDKRPSNTNVYLGVKYIAPADRWSVEAFVNNATDTTEFYWAGGGDGLVRGPVSMPRFYGVRASYNFR</sequence>
<keyword evidence="7" id="KW-0406">Ion transport</keyword>
<dbReference type="GO" id="GO:0009279">
    <property type="term" value="C:cell outer membrane"/>
    <property type="evidence" value="ECO:0007669"/>
    <property type="project" value="UniProtKB-SubCell"/>
</dbReference>
<accession>A0A0E3Z169</accession>
<feature type="chain" id="PRO_5002416150" evidence="14">
    <location>
        <begin position="30"/>
        <end position="918"/>
    </location>
</feature>
<evidence type="ECO:0000256" key="3">
    <source>
        <dbReference type="ARBA" id="ARBA00022452"/>
    </source>
</evidence>
<reference evidence="17 18" key="1">
    <citation type="journal article" date="2015" name="Genome Announc.">
        <title>Complete Genome Sequence of Pseudoxanthomonas suwonensis Strain J1, a Cellulose-Degrading Bacterium Isolated from Leaf- and Wood-Enriched Soil.</title>
        <authorList>
            <person name="Hou L."/>
            <person name="Jiang J."/>
            <person name="Xu Z."/>
            <person name="Zhou Y."/>
            <person name="Leung F.C."/>
        </authorList>
    </citation>
    <scope>NUCLEOTIDE SEQUENCE [LARGE SCALE GENOMIC DNA]</scope>
    <source>
        <strain evidence="17 18">J1</strain>
    </source>
</reference>
<keyword evidence="5 11" id="KW-0812">Transmembrane</keyword>
<feature type="domain" description="TonB-dependent receptor plug" evidence="16">
    <location>
        <begin position="73"/>
        <end position="180"/>
    </location>
</feature>
<evidence type="ECO:0000256" key="2">
    <source>
        <dbReference type="ARBA" id="ARBA00022448"/>
    </source>
</evidence>
<dbReference type="PANTHER" id="PTHR32552">
    <property type="entry name" value="FERRICHROME IRON RECEPTOR-RELATED"/>
    <property type="match status" value="1"/>
</dbReference>
<evidence type="ECO:0000256" key="8">
    <source>
        <dbReference type="ARBA" id="ARBA00023077"/>
    </source>
</evidence>
<dbReference type="InterPro" id="IPR012910">
    <property type="entry name" value="Plug_dom"/>
</dbReference>
<evidence type="ECO:0000313" key="18">
    <source>
        <dbReference type="Proteomes" id="UP000033067"/>
    </source>
</evidence>
<comment type="subcellular location">
    <subcellularLocation>
        <location evidence="1 11">Cell outer membrane</location>
        <topology evidence="1 11">Multi-pass membrane protein</topology>
    </subcellularLocation>
</comment>
<dbReference type="Proteomes" id="UP000033067">
    <property type="component" value="Chromosome"/>
</dbReference>
<keyword evidence="10 11" id="KW-0998">Cell outer membrane</keyword>
<evidence type="ECO:0000256" key="12">
    <source>
        <dbReference type="RuleBase" id="RU003357"/>
    </source>
</evidence>
<proteinExistence type="inferred from homology"/>
<dbReference type="Pfam" id="PF00593">
    <property type="entry name" value="TonB_dep_Rec_b-barrel"/>
    <property type="match status" value="1"/>
</dbReference>
<protein>
    <submittedName>
        <fullName evidence="17">TonB-dependent receptor</fullName>
    </submittedName>
</protein>
<evidence type="ECO:0000256" key="13">
    <source>
        <dbReference type="SAM" id="MobiDB-lite"/>
    </source>
</evidence>
<dbReference type="GO" id="GO:0006826">
    <property type="term" value="P:iron ion transport"/>
    <property type="evidence" value="ECO:0007669"/>
    <property type="project" value="UniProtKB-KW"/>
</dbReference>
<dbReference type="InterPro" id="IPR000531">
    <property type="entry name" value="Beta-barrel_TonB"/>
</dbReference>
<organism evidence="17 18">
    <name type="scientific">Pseudoxanthomonas suwonensis</name>
    <dbReference type="NCBI Taxonomy" id="314722"/>
    <lineage>
        <taxon>Bacteria</taxon>
        <taxon>Pseudomonadati</taxon>
        <taxon>Pseudomonadota</taxon>
        <taxon>Gammaproteobacteria</taxon>
        <taxon>Lysobacterales</taxon>
        <taxon>Lysobacteraceae</taxon>
        <taxon>Pseudoxanthomonas</taxon>
    </lineage>
</organism>
<evidence type="ECO:0000259" key="15">
    <source>
        <dbReference type="Pfam" id="PF00593"/>
    </source>
</evidence>
<dbReference type="RefSeq" id="WP_082112936.1">
    <property type="nucleotide sequence ID" value="NZ_CP011144.1"/>
</dbReference>